<dbReference type="PANTHER" id="PTHR11785">
    <property type="entry name" value="AMINO ACID TRANSPORTER"/>
    <property type="match status" value="1"/>
</dbReference>
<dbReference type="InterPro" id="IPR050598">
    <property type="entry name" value="AminoAcid_Transporter"/>
</dbReference>
<reference evidence="6 7" key="1">
    <citation type="journal article" date="2014" name="Nat. Commun.">
        <title>Klebsormidium flaccidum genome reveals primary factors for plant terrestrial adaptation.</title>
        <authorList>
            <person name="Hori K."/>
            <person name="Maruyama F."/>
            <person name="Fujisawa T."/>
            <person name="Togashi T."/>
            <person name="Yamamoto N."/>
            <person name="Seo M."/>
            <person name="Sato S."/>
            <person name="Yamada T."/>
            <person name="Mori H."/>
            <person name="Tajima N."/>
            <person name="Moriyama T."/>
            <person name="Ikeuchi M."/>
            <person name="Watanabe M."/>
            <person name="Wada H."/>
            <person name="Kobayashi K."/>
            <person name="Saito M."/>
            <person name="Masuda T."/>
            <person name="Sasaki-Sekimoto Y."/>
            <person name="Mashiguchi K."/>
            <person name="Awai K."/>
            <person name="Shimojima M."/>
            <person name="Masuda S."/>
            <person name="Iwai M."/>
            <person name="Nobusawa T."/>
            <person name="Narise T."/>
            <person name="Kondo S."/>
            <person name="Saito H."/>
            <person name="Sato R."/>
            <person name="Murakawa M."/>
            <person name="Ihara Y."/>
            <person name="Oshima-Yamada Y."/>
            <person name="Ohtaka K."/>
            <person name="Satoh M."/>
            <person name="Sonobe K."/>
            <person name="Ishii M."/>
            <person name="Ohtani R."/>
            <person name="Kanamori-Sato M."/>
            <person name="Honoki R."/>
            <person name="Miyazaki D."/>
            <person name="Mochizuki H."/>
            <person name="Umetsu J."/>
            <person name="Higashi K."/>
            <person name="Shibata D."/>
            <person name="Kamiya Y."/>
            <person name="Sato N."/>
            <person name="Nakamura Y."/>
            <person name="Tabata S."/>
            <person name="Ida S."/>
            <person name="Kurokawa K."/>
            <person name="Ohta H."/>
        </authorList>
    </citation>
    <scope>NUCLEOTIDE SEQUENCE [LARGE SCALE GENOMIC DNA]</scope>
    <source>
        <strain evidence="6 7">NIES-2285</strain>
    </source>
</reference>
<evidence type="ECO:0000313" key="7">
    <source>
        <dbReference type="Proteomes" id="UP000054558"/>
    </source>
</evidence>
<feature type="transmembrane region" description="Helical" evidence="5">
    <location>
        <begin position="391"/>
        <end position="411"/>
    </location>
</feature>
<dbReference type="InterPro" id="IPR002293">
    <property type="entry name" value="AA/rel_permease1"/>
</dbReference>
<dbReference type="STRING" id="105231.A0A0U9HNQ2"/>
<feature type="transmembrane region" description="Helical" evidence="5">
    <location>
        <begin position="138"/>
        <end position="171"/>
    </location>
</feature>
<feature type="transmembrane region" description="Helical" evidence="5">
    <location>
        <begin position="341"/>
        <end position="370"/>
    </location>
</feature>
<evidence type="ECO:0000256" key="1">
    <source>
        <dbReference type="ARBA" id="ARBA00004141"/>
    </source>
</evidence>
<keyword evidence="2 5" id="KW-0812">Transmembrane</keyword>
<dbReference type="OMA" id="ANWISLV"/>
<protein>
    <submittedName>
        <fullName evidence="6">Amino acid transporter</fullName>
    </submittedName>
</protein>
<feature type="transmembrane region" description="Helical" evidence="5">
    <location>
        <begin position="221"/>
        <end position="239"/>
    </location>
</feature>
<evidence type="ECO:0000256" key="5">
    <source>
        <dbReference type="SAM" id="Phobius"/>
    </source>
</evidence>
<evidence type="ECO:0000256" key="2">
    <source>
        <dbReference type="ARBA" id="ARBA00022692"/>
    </source>
</evidence>
<keyword evidence="4 5" id="KW-0472">Membrane</keyword>
<evidence type="ECO:0000256" key="4">
    <source>
        <dbReference type="ARBA" id="ARBA00023136"/>
    </source>
</evidence>
<feature type="transmembrane region" description="Helical" evidence="5">
    <location>
        <begin position="481"/>
        <end position="499"/>
    </location>
</feature>
<dbReference type="OrthoDB" id="2019253at2759"/>
<dbReference type="PIRSF" id="PIRSF006060">
    <property type="entry name" value="AA_transporter"/>
    <property type="match status" value="1"/>
</dbReference>
<proteinExistence type="predicted"/>
<name>A0A0U9HNQ2_KLENI</name>
<dbReference type="Gene3D" id="1.20.1740.10">
    <property type="entry name" value="Amino acid/polyamine transporter I"/>
    <property type="match status" value="1"/>
</dbReference>
<evidence type="ECO:0000313" key="6">
    <source>
        <dbReference type="EMBL" id="GAQ83257.1"/>
    </source>
</evidence>
<feature type="transmembrane region" description="Helical" evidence="5">
    <location>
        <begin position="417"/>
        <end position="437"/>
    </location>
</feature>
<dbReference type="GO" id="GO:0003333">
    <property type="term" value="P:amino acid transmembrane transport"/>
    <property type="evidence" value="ECO:0000318"/>
    <property type="project" value="GO_Central"/>
</dbReference>
<feature type="transmembrane region" description="Helical" evidence="5">
    <location>
        <begin position="72"/>
        <end position="91"/>
    </location>
</feature>
<dbReference type="AlphaFoldDB" id="A0A0U9HNQ2"/>
<dbReference type="GO" id="GO:0015179">
    <property type="term" value="F:L-amino acid transmembrane transporter activity"/>
    <property type="evidence" value="ECO:0000318"/>
    <property type="project" value="GO_Central"/>
</dbReference>
<feature type="transmembrane region" description="Helical" evidence="5">
    <location>
        <begin position="98"/>
        <end position="118"/>
    </location>
</feature>
<gene>
    <name evidence="6" type="ORF">KFL_001410150</name>
</gene>
<dbReference type="Pfam" id="PF13520">
    <property type="entry name" value="AA_permease_2"/>
    <property type="match status" value="1"/>
</dbReference>
<evidence type="ECO:0000256" key="3">
    <source>
        <dbReference type="ARBA" id="ARBA00022989"/>
    </source>
</evidence>
<feature type="transmembrane region" description="Helical" evidence="5">
    <location>
        <begin position="295"/>
        <end position="321"/>
    </location>
</feature>
<feature type="transmembrane region" description="Helical" evidence="5">
    <location>
        <begin position="192"/>
        <end position="215"/>
    </location>
</feature>
<comment type="subcellular location">
    <subcellularLocation>
        <location evidence="1">Membrane</location>
        <topology evidence="1">Multi-pass membrane protein</topology>
    </subcellularLocation>
</comment>
<accession>A0A0U9HNQ2</accession>
<dbReference type="PANTHER" id="PTHR11785:SF512">
    <property type="entry name" value="SOBREMESA, ISOFORM B"/>
    <property type="match status" value="1"/>
</dbReference>
<keyword evidence="7" id="KW-1185">Reference proteome</keyword>
<dbReference type="GO" id="GO:0016020">
    <property type="term" value="C:membrane"/>
    <property type="evidence" value="ECO:0007669"/>
    <property type="project" value="UniProtKB-SubCell"/>
</dbReference>
<dbReference type="EMBL" id="DF237090">
    <property type="protein sequence ID" value="GAQ83257.1"/>
    <property type="molecule type" value="Genomic_DNA"/>
</dbReference>
<sequence length="510" mass="54641">MSSRSLLSEEDYEELLEEIHGRARSNCLPSVKELLGHEDETLHDTLVEPDAEVGEHKARLHRRLSFADGTSFVVGVIVGSGIFATPGQVLLNAGSVGLTLLAWLAAGVVALFSSFIYAELGSAIPHAGGDSEYLRLAFGYPWSFAFVYSMFFVIKTGGLGIVAITFARYLAPQIFSLSITDPDLDSDVRVKALAVLCITSLTVFNCFGVHAGAWLQNLFSVSKAALITLLISAAVMGVFQDPSIAVDNSRGLFEGSSLTGLGPAMIGALWAFDGWNDIVFLSEELKNPARDVSRCAIYGIFGVVAIYILVNISYLCIIPAAAFKVSQVIALDAASRAFGPWAGTCAALLTAASVLGSCNGSILVGGRYLYATSREGQFFSFLGRVSRKTGAPYPALLTQGGLACLVLLAPAANLASLIQYFGVAVWLFYGLTAAALIKLRHDFPDLPRPYSVRPYPLVPLTIIAVAGYLIVTSFVEQPFPSLLSLAFVLSSVPVYYLFFRVQEPVVTRLS</sequence>
<keyword evidence="3 5" id="KW-1133">Transmembrane helix</keyword>
<dbReference type="Proteomes" id="UP000054558">
    <property type="component" value="Unassembled WGS sequence"/>
</dbReference>
<feature type="transmembrane region" description="Helical" evidence="5">
    <location>
        <begin position="457"/>
        <end position="475"/>
    </location>
</feature>
<organism evidence="6 7">
    <name type="scientific">Klebsormidium nitens</name>
    <name type="common">Green alga</name>
    <name type="synonym">Ulothrix nitens</name>
    <dbReference type="NCBI Taxonomy" id="105231"/>
    <lineage>
        <taxon>Eukaryota</taxon>
        <taxon>Viridiplantae</taxon>
        <taxon>Streptophyta</taxon>
        <taxon>Klebsormidiophyceae</taxon>
        <taxon>Klebsormidiales</taxon>
        <taxon>Klebsormidiaceae</taxon>
        <taxon>Klebsormidium</taxon>
    </lineage>
</organism>